<dbReference type="AlphaFoldDB" id="A0A2G8RY29"/>
<dbReference type="EMBL" id="AYKW01000045">
    <property type="protein sequence ID" value="PIL26412.1"/>
    <property type="molecule type" value="Genomic_DNA"/>
</dbReference>
<organism evidence="2 3">
    <name type="scientific">Ganoderma sinense ZZ0214-1</name>
    <dbReference type="NCBI Taxonomy" id="1077348"/>
    <lineage>
        <taxon>Eukaryota</taxon>
        <taxon>Fungi</taxon>
        <taxon>Dikarya</taxon>
        <taxon>Basidiomycota</taxon>
        <taxon>Agaricomycotina</taxon>
        <taxon>Agaricomycetes</taxon>
        <taxon>Polyporales</taxon>
        <taxon>Polyporaceae</taxon>
        <taxon>Ganoderma</taxon>
    </lineage>
</organism>
<feature type="transmembrane region" description="Helical" evidence="1">
    <location>
        <begin position="235"/>
        <end position="258"/>
    </location>
</feature>
<evidence type="ECO:0000313" key="3">
    <source>
        <dbReference type="Proteomes" id="UP000230002"/>
    </source>
</evidence>
<feature type="transmembrane region" description="Helical" evidence="1">
    <location>
        <begin position="64"/>
        <end position="89"/>
    </location>
</feature>
<dbReference type="Proteomes" id="UP000230002">
    <property type="component" value="Unassembled WGS sequence"/>
</dbReference>
<keyword evidence="1" id="KW-0472">Membrane</keyword>
<sequence>MSWSTSEANGVPTGLPPNLDPASLLRDEVTWLVLMTTYTAFLVPIAVVLLFFSTPQLRRRPVFILNVCTLALGVAQGIVSISTCVNSLLFNLSATPKTSLASIFLFMCAPFCVQGILILRVLAAYPPKTLSSTRAFTIYGPIVLFKLARGANIGYWIFHLHQVIKDSGGLSTNTVFTVSQAAWTFPNTKAEWFLQLFDDMYDFQPSLSHSSSSTLTNITPAGSSPNSYVQRLKTLFWTAVFNFVFPVIFNIALLVLLFRDHDFVHGSYLLYTNNYVQIIGVLLATVFVVGRQAELKGELPTGQLAHSAHVEFGYATHVQSVGSSHSHLVPMESKRSRGNSEQS</sequence>
<keyword evidence="1" id="KW-0812">Transmembrane</keyword>
<feature type="transmembrane region" description="Helical" evidence="1">
    <location>
        <begin position="101"/>
        <end position="125"/>
    </location>
</feature>
<dbReference type="OrthoDB" id="2756044at2759"/>
<evidence type="ECO:0000256" key="1">
    <source>
        <dbReference type="SAM" id="Phobius"/>
    </source>
</evidence>
<reference evidence="2 3" key="1">
    <citation type="journal article" date="2015" name="Sci. Rep.">
        <title>Chromosome-level genome map provides insights into diverse defense mechanisms in the medicinal fungus Ganoderma sinense.</title>
        <authorList>
            <person name="Zhu Y."/>
            <person name="Xu J."/>
            <person name="Sun C."/>
            <person name="Zhou S."/>
            <person name="Xu H."/>
            <person name="Nelson D.R."/>
            <person name="Qian J."/>
            <person name="Song J."/>
            <person name="Luo H."/>
            <person name="Xiang L."/>
            <person name="Li Y."/>
            <person name="Xu Z."/>
            <person name="Ji A."/>
            <person name="Wang L."/>
            <person name="Lu S."/>
            <person name="Hayward A."/>
            <person name="Sun W."/>
            <person name="Li X."/>
            <person name="Schwartz D.C."/>
            <person name="Wang Y."/>
            <person name="Chen S."/>
        </authorList>
    </citation>
    <scope>NUCLEOTIDE SEQUENCE [LARGE SCALE GENOMIC DNA]</scope>
    <source>
        <strain evidence="2 3">ZZ0214-1</strain>
    </source>
</reference>
<protein>
    <submittedName>
        <fullName evidence="2">Uncharacterized protein</fullName>
    </submittedName>
</protein>
<gene>
    <name evidence="2" type="ORF">GSI_12169</name>
</gene>
<keyword evidence="1" id="KW-1133">Transmembrane helix</keyword>
<evidence type="ECO:0000313" key="2">
    <source>
        <dbReference type="EMBL" id="PIL26412.1"/>
    </source>
</evidence>
<comment type="caution">
    <text evidence="2">The sequence shown here is derived from an EMBL/GenBank/DDBJ whole genome shotgun (WGS) entry which is preliminary data.</text>
</comment>
<keyword evidence="3" id="KW-1185">Reference proteome</keyword>
<accession>A0A2G8RY29</accession>
<name>A0A2G8RY29_9APHY</name>
<proteinExistence type="predicted"/>
<feature type="transmembrane region" description="Helical" evidence="1">
    <location>
        <begin position="29"/>
        <end position="52"/>
    </location>
</feature>
<feature type="transmembrane region" description="Helical" evidence="1">
    <location>
        <begin position="270"/>
        <end position="289"/>
    </location>
</feature>